<dbReference type="OrthoDB" id="538223at2759"/>
<dbReference type="SUPFAM" id="SSF52540">
    <property type="entry name" value="P-loop containing nucleoside triphosphate hydrolases"/>
    <property type="match status" value="1"/>
</dbReference>
<dbReference type="InterPro" id="IPR010730">
    <property type="entry name" value="HET"/>
</dbReference>
<dbReference type="InParanoid" id="A0A0C3GW87"/>
<organism evidence="3 4">
    <name type="scientific">Oidiodendron maius (strain Zn)</name>
    <dbReference type="NCBI Taxonomy" id="913774"/>
    <lineage>
        <taxon>Eukaryota</taxon>
        <taxon>Fungi</taxon>
        <taxon>Dikarya</taxon>
        <taxon>Ascomycota</taxon>
        <taxon>Pezizomycotina</taxon>
        <taxon>Leotiomycetes</taxon>
        <taxon>Leotiomycetes incertae sedis</taxon>
        <taxon>Myxotrichaceae</taxon>
        <taxon>Oidiodendron</taxon>
    </lineage>
</organism>
<dbReference type="Gene3D" id="3.40.50.300">
    <property type="entry name" value="P-loop containing nucleotide triphosphate hydrolases"/>
    <property type="match status" value="1"/>
</dbReference>
<accession>A0A0C3GW87</accession>
<dbReference type="Pfam" id="PF24883">
    <property type="entry name" value="NPHP3_N"/>
    <property type="match status" value="1"/>
</dbReference>
<keyword evidence="1" id="KW-0677">Repeat</keyword>
<sequence>MRLLEFCEDGTICFEDFRDDKVPPYAILSHTWLRDQDGKELEPTYEDLINGTGKEKLGYKKIQFCSKQASNDGLRYFWVDSCCIDREMNAELSQAIRSMFLWYRNATRCYVYLSDVSTRKRKRGYDETQGSWEQAFRRSKWFARGWTLQELLAPQSVEFFSQECKRLGDRGSLREQIHEITCIPLLALEGTPLSQFSVKERFLWMEHRQTTSEEDKAYSLLGIFGVSLYPLYGEGVVRAYKRLQEEIDKLEKCKQALHLTDPRKDKERIEDGKGGLLAKSYLWILDHPDFKHWREDQQSHLLWIKGDPGKGKTMLLCGVINELEKLGAETYQLSYFFCQATDSRINNAVAVLRGLLSLLIEQQPSLISHIQKRYDVEGRNLFEDANAWVALSDIFTNILLDSSLIRTYLIIDALDECKEGQLKLVDFIVQKSSLPSRVKWIVSSRNWPPIEEQLDKAGNKVRLCLELNNEFVSASVNVYIQHKVNQLAQEKEFDEEIRGAILSHLVSKADNTFLWVALMYQFL</sequence>
<proteinExistence type="predicted"/>
<evidence type="ECO:0000313" key="3">
    <source>
        <dbReference type="EMBL" id="KIM94556.1"/>
    </source>
</evidence>
<dbReference type="PROSITE" id="PS50837">
    <property type="entry name" value="NACHT"/>
    <property type="match status" value="1"/>
</dbReference>
<gene>
    <name evidence="3" type="ORF">OIDMADRAFT_184255</name>
</gene>
<dbReference type="EMBL" id="KN832889">
    <property type="protein sequence ID" value="KIM94556.1"/>
    <property type="molecule type" value="Genomic_DNA"/>
</dbReference>
<dbReference type="Proteomes" id="UP000054321">
    <property type="component" value="Unassembled WGS sequence"/>
</dbReference>
<evidence type="ECO:0000259" key="2">
    <source>
        <dbReference type="PROSITE" id="PS50837"/>
    </source>
</evidence>
<keyword evidence="4" id="KW-1185">Reference proteome</keyword>
<reference evidence="3 4" key="1">
    <citation type="submission" date="2014-04" db="EMBL/GenBank/DDBJ databases">
        <authorList>
            <consortium name="DOE Joint Genome Institute"/>
            <person name="Kuo A."/>
            <person name="Martino E."/>
            <person name="Perotto S."/>
            <person name="Kohler A."/>
            <person name="Nagy L.G."/>
            <person name="Floudas D."/>
            <person name="Copeland A."/>
            <person name="Barry K.W."/>
            <person name="Cichocki N."/>
            <person name="Veneault-Fourrey C."/>
            <person name="LaButti K."/>
            <person name="Lindquist E.A."/>
            <person name="Lipzen A."/>
            <person name="Lundell T."/>
            <person name="Morin E."/>
            <person name="Murat C."/>
            <person name="Sun H."/>
            <person name="Tunlid A."/>
            <person name="Henrissat B."/>
            <person name="Grigoriev I.V."/>
            <person name="Hibbett D.S."/>
            <person name="Martin F."/>
            <person name="Nordberg H.P."/>
            <person name="Cantor M.N."/>
            <person name="Hua S.X."/>
        </authorList>
    </citation>
    <scope>NUCLEOTIDE SEQUENCE [LARGE SCALE GENOMIC DNA]</scope>
    <source>
        <strain evidence="3 4">Zn</strain>
    </source>
</reference>
<feature type="domain" description="NACHT" evidence="2">
    <location>
        <begin position="300"/>
        <end position="523"/>
    </location>
</feature>
<dbReference type="AlphaFoldDB" id="A0A0C3GW87"/>
<evidence type="ECO:0000256" key="1">
    <source>
        <dbReference type="ARBA" id="ARBA00022737"/>
    </source>
</evidence>
<reference evidence="4" key="2">
    <citation type="submission" date="2015-01" db="EMBL/GenBank/DDBJ databases">
        <title>Evolutionary Origins and Diversification of the Mycorrhizal Mutualists.</title>
        <authorList>
            <consortium name="DOE Joint Genome Institute"/>
            <consortium name="Mycorrhizal Genomics Consortium"/>
            <person name="Kohler A."/>
            <person name="Kuo A."/>
            <person name="Nagy L.G."/>
            <person name="Floudas D."/>
            <person name="Copeland A."/>
            <person name="Barry K.W."/>
            <person name="Cichocki N."/>
            <person name="Veneault-Fourrey C."/>
            <person name="LaButti K."/>
            <person name="Lindquist E.A."/>
            <person name="Lipzen A."/>
            <person name="Lundell T."/>
            <person name="Morin E."/>
            <person name="Murat C."/>
            <person name="Riley R."/>
            <person name="Ohm R."/>
            <person name="Sun H."/>
            <person name="Tunlid A."/>
            <person name="Henrissat B."/>
            <person name="Grigoriev I.V."/>
            <person name="Hibbett D.S."/>
            <person name="Martin F."/>
        </authorList>
    </citation>
    <scope>NUCLEOTIDE SEQUENCE [LARGE SCALE GENOMIC DNA]</scope>
    <source>
        <strain evidence="4">Zn</strain>
    </source>
</reference>
<name>A0A0C3GW87_OIDMZ</name>
<dbReference type="InterPro" id="IPR027417">
    <property type="entry name" value="P-loop_NTPase"/>
</dbReference>
<dbReference type="FunFam" id="3.40.50.300:FF:001638">
    <property type="entry name" value="NACHT and WD40 domain protein"/>
    <property type="match status" value="1"/>
</dbReference>
<dbReference type="HOGENOM" id="CLU_000288_6_22_1"/>
<evidence type="ECO:0000313" key="4">
    <source>
        <dbReference type="Proteomes" id="UP000054321"/>
    </source>
</evidence>
<dbReference type="InterPro" id="IPR007111">
    <property type="entry name" value="NACHT_NTPase"/>
</dbReference>
<dbReference type="Pfam" id="PF06985">
    <property type="entry name" value="HET"/>
    <property type="match status" value="1"/>
</dbReference>
<dbReference type="PANTHER" id="PTHR10622">
    <property type="entry name" value="HET DOMAIN-CONTAINING PROTEIN"/>
    <property type="match status" value="1"/>
</dbReference>
<protein>
    <recommendedName>
        <fullName evidence="2">NACHT domain-containing protein</fullName>
    </recommendedName>
</protein>
<dbReference type="STRING" id="913774.A0A0C3GW87"/>
<dbReference type="PANTHER" id="PTHR10622:SF13">
    <property type="entry name" value="NACHT DOMAIN-CONTAINING PROTEIN"/>
    <property type="match status" value="1"/>
</dbReference>
<dbReference type="InterPro" id="IPR056884">
    <property type="entry name" value="NPHP3-like_N"/>
</dbReference>